<evidence type="ECO:0000259" key="1">
    <source>
        <dbReference type="Pfam" id="PF01208"/>
    </source>
</evidence>
<name>A0A933LRB2_UNCTE</name>
<dbReference type="InterPro" id="IPR000257">
    <property type="entry name" value="Uroporphyrinogen_deCOase"/>
</dbReference>
<dbReference type="InterPro" id="IPR038071">
    <property type="entry name" value="UROD/MetE-like_sf"/>
</dbReference>
<dbReference type="GO" id="GO:0004853">
    <property type="term" value="F:uroporphyrinogen decarboxylase activity"/>
    <property type="evidence" value="ECO:0007669"/>
    <property type="project" value="InterPro"/>
</dbReference>
<proteinExistence type="predicted"/>
<sequence>TVINHFKSKKVNMTIHVCGYIDPIMEDLIETGAVGISIDSKSSLAKLVQTSNKRVVIVGNIDTAIFQHGTPQEMERAVKECLELAGPGSAFMLASGCEVPPTSPWEQVVHFLEMGREYGKYSN</sequence>
<dbReference type="GO" id="GO:0006779">
    <property type="term" value="P:porphyrin-containing compound biosynthetic process"/>
    <property type="evidence" value="ECO:0007669"/>
    <property type="project" value="InterPro"/>
</dbReference>
<dbReference type="SUPFAM" id="SSF51726">
    <property type="entry name" value="UROD/MetE-like"/>
    <property type="match status" value="1"/>
</dbReference>
<dbReference type="Pfam" id="PF01208">
    <property type="entry name" value="URO-D"/>
    <property type="match status" value="1"/>
</dbReference>
<feature type="domain" description="Uroporphyrinogen decarboxylase (URO-D)" evidence="1">
    <location>
        <begin position="3"/>
        <end position="118"/>
    </location>
</feature>
<evidence type="ECO:0000313" key="3">
    <source>
        <dbReference type="Proteomes" id="UP000772181"/>
    </source>
</evidence>
<dbReference type="Proteomes" id="UP000772181">
    <property type="component" value="Unassembled WGS sequence"/>
</dbReference>
<accession>A0A933LRB2</accession>
<gene>
    <name evidence="2" type="ORF">HY730_07280</name>
</gene>
<dbReference type="AlphaFoldDB" id="A0A933LRB2"/>
<dbReference type="EMBL" id="JACQWF010000324">
    <property type="protein sequence ID" value="MBI4596162.1"/>
    <property type="molecule type" value="Genomic_DNA"/>
</dbReference>
<reference evidence="2" key="1">
    <citation type="submission" date="2020-07" db="EMBL/GenBank/DDBJ databases">
        <title>Huge and variable diversity of episymbiotic CPR bacteria and DPANN archaea in groundwater ecosystems.</title>
        <authorList>
            <person name="He C.Y."/>
            <person name="Keren R."/>
            <person name="Whittaker M."/>
            <person name="Farag I.F."/>
            <person name="Doudna J."/>
            <person name="Cate J.H.D."/>
            <person name="Banfield J.F."/>
        </authorList>
    </citation>
    <scope>NUCLEOTIDE SEQUENCE</scope>
    <source>
        <strain evidence="2">NC_groundwater_1482_Ag_S-0.65um_47_24</strain>
    </source>
</reference>
<protein>
    <recommendedName>
        <fullName evidence="1">Uroporphyrinogen decarboxylase (URO-D) domain-containing protein</fullName>
    </recommendedName>
</protein>
<dbReference type="PANTHER" id="PTHR47099:SF1">
    <property type="entry name" value="METHYLCOBAMIDE:COM METHYLTRANSFERASE MTBA"/>
    <property type="match status" value="1"/>
</dbReference>
<comment type="caution">
    <text evidence="2">The sequence shown here is derived from an EMBL/GenBank/DDBJ whole genome shotgun (WGS) entry which is preliminary data.</text>
</comment>
<organism evidence="2 3">
    <name type="scientific">Tectimicrobiota bacterium</name>
    <dbReference type="NCBI Taxonomy" id="2528274"/>
    <lineage>
        <taxon>Bacteria</taxon>
        <taxon>Pseudomonadati</taxon>
        <taxon>Nitrospinota/Tectimicrobiota group</taxon>
        <taxon>Candidatus Tectimicrobiota</taxon>
    </lineage>
</organism>
<feature type="non-terminal residue" evidence="2">
    <location>
        <position position="1"/>
    </location>
</feature>
<evidence type="ECO:0000313" key="2">
    <source>
        <dbReference type="EMBL" id="MBI4596162.1"/>
    </source>
</evidence>
<dbReference type="Gene3D" id="3.20.20.210">
    <property type="match status" value="1"/>
</dbReference>
<dbReference type="InterPro" id="IPR052024">
    <property type="entry name" value="Methanogen_methyltrans"/>
</dbReference>
<dbReference type="PANTHER" id="PTHR47099">
    <property type="entry name" value="METHYLCOBAMIDE:COM METHYLTRANSFERASE MTBA"/>
    <property type="match status" value="1"/>
</dbReference>